<reference evidence="1 2" key="1">
    <citation type="submission" date="2019-05" db="EMBL/GenBank/DDBJ databases">
        <title>Emergence of the Ug99 lineage of the wheat stem rust pathogen through somatic hybridization.</title>
        <authorList>
            <person name="Li F."/>
            <person name="Upadhyaya N.M."/>
            <person name="Sperschneider J."/>
            <person name="Matny O."/>
            <person name="Nguyen-Phuc H."/>
            <person name="Mago R."/>
            <person name="Raley C."/>
            <person name="Miller M.E."/>
            <person name="Silverstein K.A.T."/>
            <person name="Henningsen E."/>
            <person name="Hirsch C.D."/>
            <person name="Visser B."/>
            <person name="Pretorius Z.A."/>
            <person name="Steffenson B.J."/>
            <person name="Schwessinger B."/>
            <person name="Dodds P.N."/>
            <person name="Figueroa M."/>
        </authorList>
    </citation>
    <scope>NUCLEOTIDE SEQUENCE [LARGE SCALE GENOMIC DNA]</scope>
    <source>
        <strain evidence="1">21-0</strain>
    </source>
</reference>
<keyword evidence="2" id="KW-1185">Reference proteome</keyword>
<dbReference type="EMBL" id="VSWC01000003">
    <property type="protein sequence ID" value="KAA1116700.1"/>
    <property type="molecule type" value="Genomic_DNA"/>
</dbReference>
<organism evidence="1 2">
    <name type="scientific">Puccinia graminis f. sp. tritici</name>
    <dbReference type="NCBI Taxonomy" id="56615"/>
    <lineage>
        <taxon>Eukaryota</taxon>
        <taxon>Fungi</taxon>
        <taxon>Dikarya</taxon>
        <taxon>Basidiomycota</taxon>
        <taxon>Pucciniomycotina</taxon>
        <taxon>Pucciniomycetes</taxon>
        <taxon>Pucciniales</taxon>
        <taxon>Pucciniaceae</taxon>
        <taxon>Puccinia</taxon>
    </lineage>
</organism>
<gene>
    <name evidence="1" type="ORF">PGT21_023183</name>
</gene>
<sequence length="76" mass="8472">MVPGPEAIVTDSRVDAWCSGAAHPNDLTDIWIGVPGPMALLRKFPTLEAREVITLTNVFIRELPIRHPFKSHILDK</sequence>
<evidence type="ECO:0000313" key="2">
    <source>
        <dbReference type="Proteomes" id="UP000324748"/>
    </source>
</evidence>
<proteinExistence type="predicted"/>
<name>A0A5B0QU35_PUCGR</name>
<dbReference type="OrthoDB" id="10263206at2759"/>
<dbReference type="AlphaFoldDB" id="A0A5B0QU35"/>
<protein>
    <submittedName>
        <fullName evidence="1">Uncharacterized protein</fullName>
    </submittedName>
</protein>
<evidence type="ECO:0000313" key="1">
    <source>
        <dbReference type="EMBL" id="KAA1116700.1"/>
    </source>
</evidence>
<dbReference type="Proteomes" id="UP000324748">
    <property type="component" value="Unassembled WGS sequence"/>
</dbReference>
<comment type="caution">
    <text evidence="1">The sequence shown here is derived from an EMBL/GenBank/DDBJ whole genome shotgun (WGS) entry which is preliminary data.</text>
</comment>
<accession>A0A5B0QU35</accession>